<evidence type="ECO:0000313" key="2">
    <source>
        <dbReference type="EMBL" id="RGS46384.1"/>
    </source>
</evidence>
<name>A0AA92W1R8_9BACT</name>
<dbReference type="SUPFAM" id="SSF52540">
    <property type="entry name" value="P-loop containing nucleoside triphosphate hydrolases"/>
    <property type="match status" value="1"/>
</dbReference>
<gene>
    <name evidence="2" type="ORF">DWX90_10225</name>
</gene>
<dbReference type="EMBL" id="QRVN01000021">
    <property type="protein sequence ID" value="RGS46384.1"/>
    <property type="molecule type" value="Genomic_DNA"/>
</dbReference>
<comment type="caution">
    <text evidence="2">The sequence shown here is derived from an EMBL/GenBank/DDBJ whole genome shotgun (WGS) entry which is preliminary data.</text>
</comment>
<dbReference type="InterPro" id="IPR003959">
    <property type="entry name" value="ATPase_AAA_core"/>
</dbReference>
<dbReference type="GO" id="GO:0006302">
    <property type="term" value="P:double-strand break repair"/>
    <property type="evidence" value="ECO:0007669"/>
    <property type="project" value="TreeGrafter"/>
</dbReference>
<sequence>MPKSIFRILAFKCLRPTYPEGVELHYVSRMQRSLAKESRWYTFYNKASISEDGRTVVIPNGFTEDTMLYDSGSISVSISAIVGENGSGKSSILDMMVRTLNNIATAFLGEKPQYAAAEHVHYIEYVYGSILFLQGHEIKRIDVEGRKIQLVHYRVYNGNGVAQDRIEYHMSNKEVLLDVRNNNVDNLLSRRTQSMRKLAELFYTIVCNYSLYAYNPSDYWEEYTNEGRIDKIRPKQNYLKYPYLRCWLTGLFHKNDGYQMPLVLNPMRMNGVINAPKENRLAKERLLSMLFYKEDNNENASYYPFRIINKSHVIVALSLNGLRDENYIWTRDWMIEKGLFGIRSRLYRDFERISNEIVNYLVVMEGIDTNGAKHKLACRYVVYKILKIGKNYKKYNKILSNLRKTNCSLDLLHHHIDELLYDYSHITMKLRRTLMYLESKIYDDGRQVYKLKDIEENAKTFIADYNLFNELPHRELADFLPPPIFDIEFQIVKRENIDENGNYNEQNIIPFWSLSSGERQIAYIISNFVYHVVNINSVHYNEVDVVANQPLLKYKYINVIFDEIELYFHPDLQRRFLFLIVEALKSIHIEYIEGINILLVTHSPFVLSDLPKSNVLALSRTNEDVVGETFCANIQEMLGQNFFMEYSMARLHKNKSRKYSAHTIILQEMNMLKSARRIGKDFHMLQALLVMSTFIHLCQEL</sequence>
<dbReference type="GO" id="GO:0016887">
    <property type="term" value="F:ATP hydrolysis activity"/>
    <property type="evidence" value="ECO:0007669"/>
    <property type="project" value="InterPro"/>
</dbReference>
<dbReference type="AlphaFoldDB" id="A0AA92W1R8"/>
<dbReference type="GO" id="GO:0005524">
    <property type="term" value="F:ATP binding"/>
    <property type="evidence" value="ECO:0007669"/>
    <property type="project" value="InterPro"/>
</dbReference>
<organism evidence="2 3">
    <name type="scientific">Segatella copri</name>
    <dbReference type="NCBI Taxonomy" id="165179"/>
    <lineage>
        <taxon>Bacteria</taxon>
        <taxon>Pseudomonadati</taxon>
        <taxon>Bacteroidota</taxon>
        <taxon>Bacteroidia</taxon>
        <taxon>Bacteroidales</taxon>
        <taxon>Prevotellaceae</taxon>
        <taxon>Segatella</taxon>
    </lineage>
</organism>
<dbReference type="PANTHER" id="PTHR32182:SF23">
    <property type="entry name" value="ATP BINDING PROTEIN"/>
    <property type="match status" value="1"/>
</dbReference>
<dbReference type="PANTHER" id="PTHR32182">
    <property type="entry name" value="DNA REPLICATION AND REPAIR PROTEIN RECF"/>
    <property type="match status" value="1"/>
</dbReference>
<evidence type="ECO:0000313" key="3">
    <source>
        <dbReference type="Proteomes" id="UP000286113"/>
    </source>
</evidence>
<protein>
    <recommendedName>
        <fullName evidence="1">ATPase AAA-type core domain-containing protein</fullName>
    </recommendedName>
</protein>
<evidence type="ECO:0000259" key="1">
    <source>
        <dbReference type="Pfam" id="PF13304"/>
    </source>
</evidence>
<accession>A0AA92W1R8</accession>
<reference evidence="2 3" key="1">
    <citation type="submission" date="2018-08" db="EMBL/GenBank/DDBJ databases">
        <title>A genome reference for cultivated species of the human gut microbiota.</title>
        <authorList>
            <person name="Zou Y."/>
            <person name="Xue W."/>
            <person name="Luo G."/>
        </authorList>
    </citation>
    <scope>NUCLEOTIDE SEQUENCE [LARGE SCALE GENOMIC DNA]</scope>
    <source>
        <strain evidence="2 3">AF22-1</strain>
    </source>
</reference>
<feature type="domain" description="ATPase AAA-type core" evidence="1">
    <location>
        <begin position="503"/>
        <end position="608"/>
    </location>
</feature>
<dbReference type="GO" id="GO:0000731">
    <property type="term" value="P:DNA synthesis involved in DNA repair"/>
    <property type="evidence" value="ECO:0007669"/>
    <property type="project" value="TreeGrafter"/>
</dbReference>
<dbReference type="InterPro" id="IPR027417">
    <property type="entry name" value="P-loop_NTPase"/>
</dbReference>
<dbReference type="Proteomes" id="UP000286113">
    <property type="component" value="Unassembled WGS sequence"/>
</dbReference>
<dbReference type="Gene3D" id="3.40.50.300">
    <property type="entry name" value="P-loop containing nucleotide triphosphate hydrolases"/>
    <property type="match status" value="2"/>
</dbReference>
<proteinExistence type="predicted"/>
<dbReference type="Pfam" id="PF13304">
    <property type="entry name" value="AAA_21"/>
    <property type="match status" value="1"/>
</dbReference>